<proteinExistence type="predicted"/>
<name>A0ACB6QLL4_9PLEO</name>
<accession>A0ACB6QLL4</accession>
<comment type="caution">
    <text evidence="1">The sequence shown here is derived from an EMBL/GenBank/DDBJ whole genome shotgun (WGS) entry which is preliminary data.</text>
</comment>
<protein>
    <submittedName>
        <fullName evidence="1">Uncharacterized protein</fullName>
    </submittedName>
</protein>
<reference evidence="1" key="1">
    <citation type="journal article" date="2020" name="Stud. Mycol.">
        <title>101 Dothideomycetes genomes: a test case for predicting lifestyles and emergence of pathogens.</title>
        <authorList>
            <person name="Haridas S."/>
            <person name="Albert R."/>
            <person name="Binder M."/>
            <person name="Bloem J."/>
            <person name="Labutti K."/>
            <person name="Salamov A."/>
            <person name="Andreopoulos B."/>
            <person name="Baker S."/>
            <person name="Barry K."/>
            <person name="Bills G."/>
            <person name="Bluhm B."/>
            <person name="Cannon C."/>
            <person name="Castanera R."/>
            <person name="Culley D."/>
            <person name="Daum C."/>
            <person name="Ezra D."/>
            <person name="Gonzalez J."/>
            <person name="Henrissat B."/>
            <person name="Kuo A."/>
            <person name="Liang C."/>
            <person name="Lipzen A."/>
            <person name="Lutzoni F."/>
            <person name="Magnuson J."/>
            <person name="Mondo S."/>
            <person name="Nolan M."/>
            <person name="Ohm R."/>
            <person name="Pangilinan J."/>
            <person name="Park H.-J."/>
            <person name="Ramirez L."/>
            <person name="Alfaro M."/>
            <person name="Sun H."/>
            <person name="Tritt A."/>
            <person name="Yoshinaga Y."/>
            <person name="Zwiers L.-H."/>
            <person name="Turgeon B."/>
            <person name="Goodwin S."/>
            <person name="Spatafora J."/>
            <person name="Crous P."/>
            <person name="Grigoriev I."/>
        </authorList>
    </citation>
    <scope>NUCLEOTIDE SEQUENCE</scope>
    <source>
        <strain evidence="1">ATCC 200398</strain>
    </source>
</reference>
<evidence type="ECO:0000313" key="1">
    <source>
        <dbReference type="EMBL" id="KAF2467017.1"/>
    </source>
</evidence>
<gene>
    <name evidence="1" type="ORF">BDR25DRAFT_317245</name>
</gene>
<sequence>MFSPEATVQSARSSLRNPRRRQRKDSDSGRQQPHRKRSKLSDDSFASPIDAHTNGNGSALMNGHASHGEVDGSLVLVDMPVRDRKPPTKRGLKDDSSLLLAKNENYSVKKLPSFPLQLSNGSIPFQAFALPSAGFALALTSTHALAWDYTAPNGPTKTLTLPLPFGLKPSDPLPLGAIVRNGPTNEFGVLALAPSSGKITFWENVDSAEARSHFPQRHQGVDGSVGKLYSGEVITGLVDIEHAGYILIFSSGRLAQLTLRDSQGRPNITVNVLHTPSSSSGSFFNFKGLLGGAIRKAIASVKARPSPSKGQMEVIAATKNGMFRFWDLSWTGQQAFKKEIDAYAEILAAVQPGTAPDMRGQHEAQILDFAILNPPKDHGVVSLLVLVALSGRNSLDYSLLEVDLSESTGMVTRAIPIRVLQETQLAKEPTGTLLLPHPGHTALVQLPHAIVVASVTEPEESPDAQLLSDSGRPSLPFQDTIYFRQDRHACFSGHALECSVKKDRQSSVLIFVQGYGILQVSALPPATNDEDVNRRKVTARSKIEQATFFSTVPDNVIDFSIRSRYNFGQEEVEKAAEEISTGILMSSFEYLEKSTVSMDEQMTKRSDYLRNLITHLRSDYPPVSFKITWHLLWNAERLAAAHQLWRTYEARLRDQEKNPDAYPEKPLMPDLVRNLHERYKTKIRPELDEADPVRQFFLKDIHNLEIILPWAWQTLRMFYLDGSKERPALMQRLSEADDVILTALETAFKFREENIELYGLEPDSLVDGILKPGKGYDLLPQFWTSTHNLVNSTRSLVDVGRGVALESFENGTREDQAMKIAKDNPRMVRLGFQIHIERFQWLSEQSDERKRDTGRKVKEEYDANIRPVHIYGLLEIGLVTEGMNLAENYRDMPTLARLIWDEQKFLLEHKATTTSKMEEAECQVKLNRIRDRILRYFDAYGDEWADAFYSRYIAEHRSARLFMKECLNQPALTKFLRAEPSRSKLTWINDVLGEKDYKGAGAALFRVGKKQESNVWCKKVELSMSKLAYLAQQQETPASESPHPEVSPREDLTEEQDEDLITVDPTKLMIVRADEQLEYMKIQDSVYERLNPIISGALDDDSALQLLMDEFAQGRLTERPAHQQLLRQGFENLINNRVMEPALLVDVLTLMTYDETVEATSVVQSNEFAFALKALALSWNNMDKTTRESTLRIIWKRIYIKDDWAQINNSKDMSDDQLQHFLAHTTAGWTCKQLLKLVEASPMFRVVWPTSVGGALGAGCTNGELCIRFGSEDLRNPIINDNLADDEILQANIEKDRLDEWFEATVEAAKEILEAEKQETAVMESEEDDSSVEAEELDPESLVAEMSASEAFEGDDERSVDQDVEMEEE</sequence>
<dbReference type="Proteomes" id="UP000799755">
    <property type="component" value="Unassembled WGS sequence"/>
</dbReference>
<dbReference type="EMBL" id="MU003522">
    <property type="protein sequence ID" value="KAF2467017.1"/>
    <property type="molecule type" value="Genomic_DNA"/>
</dbReference>
<keyword evidence="2" id="KW-1185">Reference proteome</keyword>
<evidence type="ECO:0000313" key="2">
    <source>
        <dbReference type="Proteomes" id="UP000799755"/>
    </source>
</evidence>
<organism evidence="1 2">
    <name type="scientific">Lindgomyces ingoldianus</name>
    <dbReference type="NCBI Taxonomy" id="673940"/>
    <lineage>
        <taxon>Eukaryota</taxon>
        <taxon>Fungi</taxon>
        <taxon>Dikarya</taxon>
        <taxon>Ascomycota</taxon>
        <taxon>Pezizomycotina</taxon>
        <taxon>Dothideomycetes</taxon>
        <taxon>Pleosporomycetidae</taxon>
        <taxon>Pleosporales</taxon>
        <taxon>Lindgomycetaceae</taxon>
        <taxon>Lindgomyces</taxon>
    </lineage>
</organism>